<evidence type="ECO:0000256" key="4">
    <source>
        <dbReference type="PROSITE-ProRule" id="PRU00176"/>
    </source>
</evidence>
<evidence type="ECO:0000256" key="1">
    <source>
        <dbReference type="ARBA" id="ARBA00004604"/>
    </source>
</evidence>
<dbReference type="CDD" id="cd12226">
    <property type="entry name" value="RRM_NOL8"/>
    <property type="match status" value="1"/>
</dbReference>
<proteinExistence type="predicted"/>
<dbReference type="STRING" id="4097.A0A1S3ZCT7"/>
<keyword evidence="2 4" id="KW-0694">RNA-binding</keyword>
<dbReference type="InterPro" id="IPR035979">
    <property type="entry name" value="RBD_domain_sf"/>
</dbReference>
<dbReference type="OrthoDB" id="21643at2759"/>
<dbReference type="AlphaFoldDB" id="A0A1S3ZCT7"/>
<accession>A0A1S3ZCT7</accession>
<dbReference type="GO" id="GO:0003723">
    <property type="term" value="F:RNA binding"/>
    <property type="evidence" value="ECO:0007669"/>
    <property type="project" value="UniProtKB-UniRule"/>
</dbReference>
<dbReference type="KEGG" id="nta:107785286"/>
<reference evidence="6" key="1">
    <citation type="journal article" date="2014" name="Nat. Commun.">
        <title>The tobacco genome sequence and its comparison with those of tomato and potato.</title>
        <authorList>
            <person name="Sierro N."/>
            <person name="Battey J.N."/>
            <person name="Ouadi S."/>
            <person name="Bakaher N."/>
            <person name="Bovet L."/>
            <person name="Willig A."/>
            <person name="Goepfert S."/>
            <person name="Peitsch M.C."/>
            <person name="Ivanov N.V."/>
        </authorList>
    </citation>
    <scope>NUCLEOTIDE SEQUENCE [LARGE SCALE GENOMIC DNA]</scope>
</reference>
<protein>
    <recommendedName>
        <fullName evidence="5">RRM domain-containing protein</fullName>
    </recommendedName>
</protein>
<dbReference type="Pfam" id="PF00076">
    <property type="entry name" value="RRM_1"/>
    <property type="match status" value="1"/>
</dbReference>
<dbReference type="GO" id="GO:0005634">
    <property type="term" value="C:nucleus"/>
    <property type="evidence" value="ECO:0000318"/>
    <property type="project" value="GO_Central"/>
</dbReference>
<dbReference type="PANTHER" id="PTHR23099:SF0">
    <property type="entry name" value="GERM CELL NUCLEAR ACIDIC PROTEIN"/>
    <property type="match status" value="1"/>
</dbReference>
<dbReference type="InterPro" id="IPR000504">
    <property type="entry name" value="RRM_dom"/>
</dbReference>
<evidence type="ECO:0000313" key="7">
    <source>
        <dbReference type="RefSeq" id="XP_016462042.1"/>
    </source>
</evidence>
<dbReference type="InterPro" id="IPR034138">
    <property type="entry name" value="NOP8_RRM"/>
</dbReference>
<dbReference type="GeneID" id="107785286"/>
<dbReference type="PANTHER" id="PTHR23099">
    <property type="entry name" value="TRANSCRIPTIONAL REGULATOR"/>
    <property type="match status" value="1"/>
</dbReference>
<dbReference type="SMART" id="SM00360">
    <property type="entry name" value="RRM"/>
    <property type="match status" value="1"/>
</dbReference>
<evidence type="ECO:0000256" key="3">
    <source>
        <dbReference type="ARBA" id="ARBA00023242"/>
    </source>
</evidence>
<dbReference type="PROSITE" id="PS50102">
    <property type="entry name" value="RRM"/>
    <property type="match status" value="1"/>
</dbReference>
<gene>
    <name evidence="7" type="primary">LOC107785286</name>
</gene>
<evidence type="ECO:0000313" key="6">
    <source>
        <dbReference type="Proteomes" id="UP000790787"/>
    </source>
</evidence>
<name>A0A1S3ZCT7_TOBAC</name>
<reference evidence="7" key="2">
    <citation type="submission" date="2025-08" db="UniProtKB">
        <authorList>
            <consortium name="RefSeq"/>
        </authorList>
    </citation>
    <scope>IDENTIFICATION</scope>
</reference>
<sequence length="755" mass="82650">MEVPAEMAKAESGESSTIRIYVGGLGESVTAEDLKKTFSTPQLGKVESMDIVRTKGRSFAYLDLLPSSDKSLAKLFSTYNGCMWKGGRLRIEKAKEHFFLRLKREWEEDAALATTSAHLPDTEEDAHLATTAAEMINSLRYQKKGSKMDEMQLRMYFPKLGKLKSVPFRGTGKHKYSFQRVDVPSLPIHFCDCEEHSGPPHTTKQKSFVDYDSKNVGIDEKELNIMNSVLNKIFERENYSEQAPRGFKSSKVVRGSKVTVDHLKNDKNLINQEMEDGDNLILNVVAGANDRTTVLKDPTQEAMKANENFVDQEMDEDDDNLIINVVAGANDKTTMFKDPTQEAIAALQNLLSKESRLATDKQRQGRKMSSNRKRKAPAEDEDGEAHTLPSKPEAKRKAPSENSSATLPKKSPWKDLVSASSGATFSVSDILPSAIPGKEMQSGSEGVSVSFSDKKDEKVSDQYDKKDHISASSGSTFSVSGTLPSAIPGKEMRSGSEGVSVSFSDKKDEKVSDQHDKKDLVRASSGAMFSVSDVLPSAIPGKEMQSGSECVGEKDEKVSDQHEELGKVAEDATDNVDGPVDLYARGAAWRQKLSWTQLVRDTTSSFSISQVLPGLSYPKSELAVMGVTVKVQKCSSTGKSDFQDTSTSEEGTKADALSVPGTSSGGTIVEEQKNVHLSKELPHLDNYQQKGEVMNEALAPTPEKKHLSASKQAFVGDTSFSDTCSFMRSAASMKEWTKTKAALSGSLKKKANEKK</sequence>
<evidence type="ECO:0000256" key="2">
    <source>
        <dbReference type="ARBA" id="ARBA00022884"/>
    </source>
</evidence>
<dbReference type="Proteomes" id="UP000790787">
    <property type="component" value="Chromosome 10"/>
</dbReference>
<organism evidence="6 7">
    <name type="scientific">Nicotiana tabacum</name>
    <name type="common">Common tobacco</name>
    <dbReference type="NCBI Taxonomy" id="4097"/>
    <lineage>
        <taxon>Eukaryota</taxon>
        <taxon>Viridiplantae</taxon>
        <taxon>Streptophyta</taxon>
        <taxon>Embryophyta</taxon>
        <taxon>Tracheophyta</taxon>
        <taxon>Spermatophyta</taxon>
        <taxon>Magnoliopsida</taxon>
        <taxon>eudicotyledons</taxon>
        <taxon>Gunneridae</taxon>
        <taxon>Pentapetalae</taxon>
        <taxon>asterids</taxon>
        <taxon>lamiids</taxon>
        <taxon>Solanales</taxon>
        <taxon>Solanaceae</taxon>
        <taxon>Nicotianoideae</taxon>
        <taxon>Nicotianeae</taxon>
        <taxon>Nicotiana</taxon>
    </lineage>
</organism>
<dbReference type="PaxDb" id="4097-A0A1S3ZCT7"/>
<keyword evidence="3" id="KW-0539">Nucleus</keyword>
<keyword evidence="6" id="KW-1185">Reference proteome</keyword>
<comment type="subcellular location">
    <subcellularLocation>
        <location evidence="1">Nucleus</location>
        <location evidence="1">Nucleolus</location>
    </subcellularLocation>
</comment>
<dbReference type="RefSeq" id="XP_016462042.1">
    <property type="nucleotide sequence ID" value="XM_016606556.1"/>
</dbReference>
<dbReference type="GO" id="GO:0005730">
    <property type="term" value="C:nucleolus"/>
    <property type="evidence" value="ECO:0007669"/>
    <property type="project" value="UniProtKB-SubCell"/>
</dbReference>
<dbReference type="OMA" id="CVWKGGK"/>
<evidence type="ECO:0000259" key="5">
    <source>
        <dbReference type="PROSITE" id="PS50102"/>
    </source>
</evidence>
<dbReference type="InterPro" id="IPR012677">
    <property type="entry name" value="Nucleotide-bd_a/b_plait_sf"/>
</dbReference>
<dbReference type="SUPFAM" id="SSF54928">
    <property type="entry name" value="RNA-binding domain, RBD"/>
    <property type="match status" value="1"/>
</dbReference>
<dbReference type="Gene3D" id="3.30.70.330">
    <property type="match status" value="1"/>
</dbReference>